<dbReference type="InterPro" id="IPR000757">
    <property type="entry name" value="Beta-glucanase-like"/>
</dbReference>
<dbReference type="CDD" id="cd02181">
    <property type="entry name" value="GH16_fungal_Lam16A_glucanase"/>
    <property type="match status" value="1"/>
</dbReference>
<dbReference type="OrthoDB" id="192832at2759"/>
<evidence type="ECO:0000259" key="2">
    <source>
        <dbReference type="PROSITE" id="PS51762"/>
    </source>
</evidence>
<keyword evidence="4" id="KW-1185">Reference proteome</keyword>
<dbReference type="InterPro" id="IPR013320">
    <property type="entry name" value="ConA-like_dom_sf"/>
</dbReference>
<dbReference type="HOGENOM" id="CLU_016972_0_1_1"/>
<evidence type="ECO:0000256" key="1">
    <source>
        <dbReference type="SAM" id="SignalP"/>
    </source>
</evidence>
<dbReference type="GO" id="GO:0004553">
    <property type="term" value="F:hydrolase activity, hydrolyzing O-glycosyl compounds"/>
    <property type="evidence" value="ECO:0007669"/>
    <property type="project" value="InterPro"/>
</dbReference>
<dbReference type="AlphaFoldDB" id="A0A0C2YUL1"/>
<dbReference type="PANTHER" id="PTHR10963:SF24">
    <property type="entry name" value="GLYCOSIDASE C21B10.07-RELATED"/>
    <property type="match status" value="1"/>
</dbReference>
<feature type="chain" id="PRO_5002174722" evidence="1">
    <location>
        <begin position="20"/>
        <end position="340"/>
    </location>
</feature>
<dbReference type="InterPro" id="IPR050546">
    <property type="entry name" value="Glycosyl_Hydrlase_16"/>
</dbReference>
<keyword evidence="1" id="KW-0732">Signal</keyword>
<reference evidence="4" key="2">
    <citation type="submission" date="2015-01" db="EMBL/GenBank/DDBJ databases">
        <title>Evolutionary Origins and Diversification of the Mycorrhizal Mutualists.</title>
        <authorList>
            <consortium name="DOE Joint Genome Institute"/>
            <consortium name="Mycorrhizal Genomics Consortium"/>
            <person name="Kohler A."/>
            <person name="Kuo A."/>
            <person name="Nagy L.G."/>
            <person name="Floudas D."/>
            <person name="Copeland A."/>
            <person name="Barry K.W."/>
            <person name="Cichocki N."/>
            <person name="Veneault-Fourrey C."/>
            <person name="LaButti K."/>
            <person name="Lindquist E.A."/>
            <person name="Lipzen A."/>
            <person name="Lundell T."/>
            <person name="Morin E."/>
            <person name="Murat C."/>
            <person name="Riley R."/>
            <person name="Ohm R."/>
            <person name="Sun H."/>
            <person name="Tunlid A."/>
            <person name="Henrissat B."/>
            <person name="Grigoriev I.V."/>
            <person name="Hibbett D.S."/>
            <person name="Martin F."/>
        </authorList>
    </citation>
    <scope>NUCLEOTIDE SEQUENCE [LARGE SCALE GENOMIC DNA]</scope>
    <source>
        <strain evidence="4">h7</strain>
    </source>
</reference>
<dbReference type="EMBL" id="KN831773">
    <property type="protein sequence ID" value="KIM44682.1"/>
    <property type="molecule type" value="Genomic_DNA"/>
</dbReference>
<dbReference type="STRING" id="686832.A0A0C2YUL1"/>
<dbReference type="PROSITE" id="PS51762">
    <property type="entry name" value="GH16_2"/>
    <property type="match status" value="1"/>
</dbReference>
<name>A0A0C2YUL1_HEBCY</name>
<evidence type="ECO:0000313" key="4">
    <source>
        <dbReference type="Proteomes" id="UP000053424"/>
    </source>
</evidence>
<dbReference type="Proteomes" id="UP000053424">
    <property type="component" value="Unassembled WGS sequence"/>
</dbReference>
<dbReference type="Pfam" id="PF26113">
    <property type="entry name" value="GH16_XgeA"/>
    <property type="match status" value="1"/>
</dbReference>
<evidence type="ECO:0000313" key="3">
    <source>
        <dbReference type="EMBL" id="KIM44682.1"/>
    </source>
</evidence>
<reference evidence="3 4" key="1">
    <citation type="submission" date="2014-04" db="EMBL/GenBank/DDBJ databases">
        <authorList>
            <consortium name="DOE Joint Genome Institute"/>
            <person name="Kuo A."/>
            <person name="Gay G."/>
            <person name="Dore J."/>
            <person name="Kohler A."/>
            <person name="Nagy L.G."/>
            <person name="Floudas D."/>
            <person name="Copeland A."/>
            <person name="Barry K.W."/>
            <person name="Cichocki N."/>
            <person name="Veneault-Fourrey C."/>
            <person name="LaButti K."/>
            <person name="Lindquist E.A."/>
            <person name="Lipzen A."/>
            <person name="Lundell T."/>
            <person name="Morin E."/>
            <person name="Murat C."/>
            <person name="Sun H."/>
            <person name="Tunlid A."/>
            <person name="Henrissat B."/>
            <person name="Grigoriev I.V."/>
            <person name="Hibbett D.S."/>
            <person name="Martin F."/>
            <person name="Nordberg H.P."/>
            <person name="Cantor M.N."/>
            <person name="Hua S.X."/>
        </authorList>
    </citation>
    <scope>NUCLEOTIDE SEQUENCE [LARGE SCALE GENOMIC DNA]</scope>
    <source>
        <strain evidence="4">h7</strain>
    </source>
</reference>
<dbReference type="Gene3D" id="2.60.120.200">
    <property type="match status" value="1"/>
</dbReference>
<protein>
    <submittedName>
        <fullName evidence="3">Glycoside hydrolase family 16 protein</fullName>
    </submittedName>
</protein>
<dbReference type="GO" id="GO:0009251">
    <property type="term" value="P:glucan catabolic process"/>
    <property type="evidence" value="ECO:0007669"/>
    <property type="project" value="TreeGrafter"/>
</dbReference>
<gene>
    <name evidence="3" type="ORF">M413DRAFT_442635</name>
</gene>
<dbReference type="FunFam" id="2.60.120.200:FF:000179">
    <property type="entry name" value="Unplaced genomic scaffold supercont1.19, whole genome shotgun sequence"/>
    <property type="match status" value="1"/>
</dbReference>
<organism evidence="3 4">
    <name type="scientific">Hebeloma cylindrosporum</name>
    <dbReference type="NCBI Taxonomy" id="76867"/>
    <lineage>
        <taxon>Eukaryota</taxon>
        <taxon>Fungi</taxon>
        <taxon>Dikarya</taxon>
        <taxon>Basidiomycota</taxon>
        <taxon>Agaricomycotina</taxon>
        <taxon>Agaricomycetes</taxon>
        <taxon>Agaricomycetidae</taxon>
        <taxon>Agaricales</taxon>
        <taxon>Agaricineae</taxon>
        <taxon>Hymenogastraceae</taxon>
        <taxon>Hebeloma</taxon>
    </lineage>
</organism>
<accession>A0A0C2YUL1</accession>
<feature type="signal peptide" evidence="1">
    <location>
        <begin position="1"/>
        <end position="19"/>
    </location>
</feature>
<sequence>MRWSLSVTIGCLLPLSVLAGKFQESSLRARHAGHARSIQARNNTGKPKFTLTDFYTGQSFLDDWDFFSFDDPTHGNVNYQTRQNALKKKLAFVQDDGTTILAVDDFSTVPVGGKRDSVRISSKKTYNGGLFIADFFAMPHGCSVWPAYWSVGPNWPSAGEIDILEGVHDQPTNQYTLHTSEGCEIGSDFNERSALSNIIHDKCASSGNDNRGCGFLDTDVQTYGKEFNLLAGGVYAHLWDSTGIRIWRFPRPSIPADIKAKKPDPSTWGTPAAFFPSTNCDIASHFFEHTLVLDTTICGDFAGPTYAGSGCPGTCDQAVANNVNFKFAKWKLNYIAVYDP</sequence>
<proteinExistence type="predicted"/>
<dbReference type="SUPFAM" id="SSF49899">
    <property type="entry name" value="Concanavalin A-like lectins/glucanases"/>
    <property type="match status" value="1"/>
</dbReference>
<feature type="domain" description="GH16" evidence="2">
    <location>
        <begin position="39"/>
        <end position="340"/>
    </location>
</feature>
<dbReference type="PANTHER" id="PTHR10963">
    <property type="entry name" value="GLYCOSYL HYDROLASE-RELATED"/>
    <property type="match status" value="1"/>
</dbReference>
<keyword evidence="3" id="KW-0378">Hydrolase</keyword>